<evidence type="ECO:0000313" key="3">
    <source>
        <dbReference type="Proteomes" id="UP000322887"/>
    </source>
</evidence>
<evidence type="ECO:0008006" key="4">
    <source>
        <dbReference type="Google" id="ProtNLM"/>
    </source>
</evidence>
<evidence type="ECO:0000256" key="1">
    <source>
        <dbReference type="SAM" id="Phobius"/>
    </source>
</evidence>
<feature type="transmembrane region" description="Helical" evidence="1">
    <location>
        <begin position="97"/>
        <end position="121"/>
    </location>
</feature>
<reference evidence="2 3" key="1">
    <citation type="submission" date="2019-08" db="EMBL/GenBank/DDBJ databases">
        <title>Deep-cultivation of Planctomycetes and their phenomic and genomic characterization uncovers novel biology.</title>
        <authorList>
            <person name="Wiegand S."/>
            <person name="Jogler M."/>
            <person name="Boedeker C."/>
            <person name="Pinto D."/>
            <person name="Vollmers J."/>
            <person name="Rivas-Marin E."/>
            <person name="Kohn T."/>
            <person name="Peeters S.H."/>
            <person name="Heuer A."/>
            <person name="Rast P."/>
            <person name="Oberbeckmann S."/>
            <person name="Bunk B."/>
            <person name="Jeske O."/>
            <person name="Meyerdierks A."/>
            <person name="Storesund J.E."/>
            <person name="Kallscheuer N."/>
            <person name="Luecker S."/>
            <person name="Lage O.M."/>
            <person name="Pohl T."/>
            <person name="Merkel B.J."/>
            <person name="Hornburger P."/>
            <person name="Mueller R.-W."/>
            <person name="Bruemmer F."/>
            <person name="Labrenz M."/>
            <person name="Spormann A.M."/>
            <person name="Op den Camp H."/>
            <person name="Overmann J."/>
            <person name="Amann R."/>
            <person name="Jetten M.S.M."/>
            <person name="Mascher T."/>
            <person name="Medema M.H."/>
            <person name="Devos D.P."/>
            <person name="Kaster A.-K."/>
            <person name="Ovreas L."/>
            <person name="Rohde M."/>
            <person name="Galperin M.Y."/>
            <person name="Jogler C."/>
        </authorList>
    </citation>
    <scope>NUCLEOTIDE SEQUENCE [LARGE SCALE GENOMIC DNA]</scope>
    <source>
        <strain evidence="2 3">DSM 8797</strain>
    </source>
</reference>
<keyword evidence="1" id="KW-0472">Membrane</keyword>
<sequence length="123" mass="13851">MRKNEKRMALIFLISLFVFSAFFYFSSSYPNSVVWGAFGGLLALYGVILMALPVLRVGPFQWIANLYFDDLLIRDGLKEPPTAEEKKRIEAQRKSDLVIQQIFGPYLIGIGTFVNGISGFFSG</sequence>
<keyword evidence="3" id="KW-1185">Reference proteome</keyword>
<evidence type="ECO:0000313" key="2">
    <source>
        <dbReference type="EMBL" id="QEG15217.1"/>
    </source>
</evidence>
<feature type="transmembrane region" description="Helical" evidence="1">
    <location>
        <begin position="9"/>
        <end position="27"/>
    </location>
</feature>
<organism evidence="2 3">
    <name type="scientific">Gimesia maris</name>
    <dbReference type="NCBI Taxonomy" id="122"/>
    <lineage>
        <taxon>Bacteria</taxon>
        <taxon>Pseudomonadati</taxon>
        <taxon>Planctomycetota</taxon>
        <taxon>Planctomycetia</taxon>
        <taxon>Planctomycetales</taxon>
        <taxon>Planctomycetaceae</taxon>
        <taxon>Gimesia</taxon>
    </lineage>
</organism>
<proteinExistence type="predicted"/>
<keyword evidence="1" id="KW-0812">Transmembrane</keyword>
<keyword evidence="1" id="KW-1133">Transmembrane helix</keyword>
<dbReference type="GeneID" id="98645706"/>
<dbReference type="RefSeq" id="WP_002649843.1">
    <property type="nucleotide sequence ID" value="NZ_CP042910.1"/>
</dbReference>
<protein>
    <recommendedName>
        <fullName evidence="4">DUF3899 domain-containing protein</fullName>
    </recommendedName>
</protein>
<feature type="transmembrane region" description="Helical" evidence="1">
    <location>
        <begin position="33"/>
        <end position="55"/>
    </location>
</feature>
<accession>A0ABX5YI08</accession>
<name>A0ABX5YI08_9PLAN</name>
<dbReference type="EMBL" id="CP042910">
    <property type="protein sequence ID" value="QEG15217.1"/>
    <property type="molecule type" value="Genomic_DNA"/>
</dbReference>
<gene>
    <name evidence="2" type="ORF">GmarT_10560</name>
</gene>
<dbReference type="Proteomes" id="UP000322887">
    <property type="component" value="Chromosome"/>
</dbReference>